<accession>A0ABR3D8R9</accession>
<evidence type="ECO:0000313" key="3">
    <source>
        <dbReference type="Proteomes" id="UP001451303"/>
    </source>
</evidence>
<keyword evidence="1" id="KW-0812">Transmembrane</keyword>
<proteinExistence type="predicted"/>
<reference evidence="2 3" key="1">
    <citation type="submission" date="2023-09" db="EMBL/GenBank/DDBJ databases">
        <title>Multi-omics analysis of a traditional fermented food reveals byproduct-associated fungal strains for waste-to-food upcycling.</title>
        <authorList>
            <consortium name="Lawrence Berkeley National Laboratory"/>
            <person name="Rekdal V.M."/>
            <person name="Villalobos-Escobedo J.M."/>
            <person name="Rodriguez-Valeron N."/>
            <person name="Garcia M.O."/>
            <person name="Vasquez D.P."/>
            <person name="Damayanti I."/>
            <person name="Sorensen P.M."/>
            <person name="Baidoo E.E."/>
            <person name="De Carvalho A.C."/>
            <person name="Riley R."/>
            <person name="Lipzen A."/>
            <person name="He G."/>
            <person name="Yan M."/>
            <person name="Haridas S."/>
            <person name="Daum C."/>
            <person name="Yoshinaga Y."/>
            <person name="Ng V."/>
            <person name="Grigoriev I.V."/>
            <person name="Munk R."/>
            <person name="Nuraida L."/>
            <person name="Wijaya C.H."/>
            <person name="Morales P.-C."/>
            <person name="Keasling J.D."/>
        </authorList>
    </citation>
    <scope>NUCLEOTIDE SEQUENCE [LARGE SCALE GENOMIC DNA]</scope>
    <source>
        <strain evidence="2 3">FGSC 2613</strain>
    </source>
</reference>
<name>A0ABR3D8R9_NEUIN</name>
<sequence length="128" mass="14141">MVGKTVMELYIFGGWLFTEFDSRVFGGGMVVVVVVVVVFRMPGVGCPPRSERPKDGIRLNARWAWKRCPCGPLDGSFPSTSCFRCVLKALIAVEFQAGEALRWAICNMEPTADERLTRRPKGSGANRA</sequence>
<evidence type="ECO:0000256" key="1">
    <source>
        <dbReference type="SAM" id="Phobius"/>
    </source>
</evidence>
<evidence type="ECO:0000313" key="2">
    <source>
        <dbReference type="EMBL" id="KAL0469080.1"/>
    </source>
</evidence>
<protein>
    <submittedName>
        <fullName evidence="2">Uncharacterized protein</fullName>
    </submittedName>
</protein>
<keyword evidence="1" id="KW-0472">Membrane</keyword>
<feature type="transmembrane region" description="Helical" evidence="1">
    <location>
        <begin position="24"/>
        <end position="42"/>
    </location>
</feature>
<comment type="caution">
    <text evidence="2">The sequence shown here is derived from an EMBL/GenBank/DDBJ whole genome shotgun (WGS) entry which is preliminary data.</text>
</comment>
<organism evidence="2 3">
    <name type="scientific">Neurospora intermedia</name>
    <dbReference type="NCBI Taxonomy" id="5142"/>
    <lineage>
        <taxon>Eukaryota</taxon>
        <taxon>Fungi</taxon>
        <taxon>Dikarya</taxon>
        <taxon>Ascomycota</taxon>
        <taxon>Pezizomycotina</taxon>
        <taxon>Sordariomycetes</taxon>
        <taxon>Sordariomycetidae</taxon>
        <taxon>Sordariales</taxon>
        <taxon>Sordariaceae</taxon>
        <taxon>Neurospora</taxon>
    </lineage>
</organism>
<dbReference type="Proteomes" id="UP001451303">
    <property type="component" value="Unassembled WGS sequence"/>
</dbReference>
<gene>
    <name evidence="2" type="ORF">QR685DRAFT_529696</name>
</gene>
<keyword evidence="1" id="KW-1133">Transmembrane helix</keyword>
<dbReference type="EMBL" id="JAVLET010000006">
    <property type="protein sequence ID" value="KAL0469080.1"/>
    <property type="molecule type" value="Genomic_DNA"/>
</dbReference>
<keyword evidence="3" id="KW-1185">Reference proteome</keyword>